<dbReference type="AlphaFoldDB" id="A0A1T4PMH0"/>
<dbReference type="Gene3D" id="2.60.120.10">
    <property type="entry name" value="Jelly Rolls"/>
    <property type="match status" value="1"/>
</dbReference>
<gene>
    <name evidence="6" type="ORF">SAMN02745118_02219</name>
</gene>
<dbReference type="SUPFAM" id="SSF46785">
    <property type="entry name" value="Winged helix' DNA-binding domain"/>
    <property type="match status" value="1"/>
</dbReference>
<feature type="domain" description="HTH crp-type" evidence="5">
    <location>
        <begin position="148"/>
        <end position="221"/>
    </location>
</feature>
<evidence type="ECO:0000313" key="6">
    <source>
        <dbReference type="EMBL" id="SJZ92669.1"/>
    </source>
</evidence>
<proteinExistence type="predicted"/>
<keyword evidence="7" id="KW-1185">Reference proteome</keyword>
<dbReference type="InterPro" id="IPR018490">
    <property type="entry name" value="cNMP-bd_dom_sf"/>
</dbReference>
<dbReference type="GO" id="GO:0005829">
    <property type="term" value="C:cytosol"/>
    <property type="evidence" value="ECO:0007669"/>
    <property type="project" value="TreeGrafter"/>
</dbReference>
<dbReference type="RefSeq" id="WP_078810663.1">
    <property type="nucleotide sequence ID" value="NZ_FUWM01000020.1"/>
</dbReference>
<evidence type="ECO:0000256" key="1">
    <source>
        <dbReference type="ARBA" id="ARBA00023015"/>
    </source>
</evidence>
<dbReference type="SMART" id="SM00100">
    <property type="entry name" value="cNMP"/>
    <property type="match status" value="1"/>
</dbReference>
<evidence type="ECO:0000256" key="3">
    <source>
        <dbReference type="ARBA" id="ARBA00023163"/>
    </source>
</evidence>
<dbReference type="STRING" id="142842.SAMN02745118_02219"/>
<organism evidence="6 7">
    <name type="scientific">Selenihalanaerobacter shriftii</name>
    <dbReference type="NCBI Taxonomy" id="142842"/>
    <lineage>
        <taxon>Bacteria</taxon>
        <taxon>Bacillati</taxon>
        <taxon>Bacillota</taxon>
        <taxon>Clostridia</taxon>
        <taxon>Halanaerobiales</taxon>
        <taxon>Halobacteroidaceae</taxon>
        <taxon>Selenihalanaerobacter</taxon>
    </lineage>
</organism>
<dbReference type="SMART" id="SM00419">
    <property type="entry name" value="HTH_CRP"/>
    <property type="match status" value="1"/>
</dbReference>
<dbReference type="EMBL" id="FUWM01000020">
    <property type="protein sequence ID" value="SJZ92669.1"/>
    <property type="molecule type" value="Genomic_DNA"/>
</dbReference>
<accession>A0A1T4PMH0</accession>
<keyword evidence="3" id="KW-0804">Transcription</keyword>
<dbReference type="PANTHER" id="PTHR24567:SF28">
    <property type="entry name" value="LISTERIOLYSIN REGULATORY PROTEIN"/>
    <property type="match status" value="1"/>
</dbReference>
<protein>
    <submittedName>
        <fullName evidence="6">CRP/FNR family transcriptional regulator, anaerobic regulatory protein</fullName>
    </submittedName>
</protein>
<evidence type="ECO:0000259" key="5">
    <source>
        <dbReference type="PROSITE" id="PS51063"/>
    </source>
</evidence>
<keyword evidence="1" id="KW-0805">Transcription regulation</keyword>
<evidence type="ECO:0000259" key="4">
    <source>
        <dbReference type="PROSITE" id="PS50042"/>
    </source>
</evidence>
<dbReference type="SUPFAM" id="SSF51206">
    <property type="entry name" value="cAMP-binding domain-like"/>
    <property type="match status" value="1"/>
</dbReference>
<reference evidence="7" key="1">
    <citation type="submission" date="2017-02" db="EMBL/GenBank/DDBJ databases">
        <authorList>
            <person name="Varghese N."/>
            <person name="Submissions S."/>
        </authorList>
    </citation>
    <scope>NUCLEOTIDE SEQUENCE [LARGE SCALE GENOMIC DNA]</scope>
    <source>
        <strain evidence="7">ATCC BAA-73</strain>
    </source>
</reference>
<name>A0A1T4PMH0_9FIRM</name>
<dbReference type="InterPro" id="IPR012318">
    <property type="entry name" value="HTH_CRP"/>
</dbReference>
<dbReference type="CDD" id="cd00038">
    <property type="entry name" value="CAP_ED"/>
    <property type="match status" value="1"/>
</dbReference>
<dbReference type="PRINTS" id="PR00034">
    <property type="entry name" value="HTHCRP"/>
</dbReference>
<keyword evidence="2" id="KW-0238">DNA-binding</keyword>
<evidence type="ECO:0000313" key="7">
    <source>
        <dbReference type="Proteomes" id="UP000190625"/>
    </source>
</evidence>
<dbReference type="InterPro" id="IPR050397">
    <property type="entry name" value="Env_Response_Regulators"/>
</dbReference>
<dbReference type="PANTHER" id="PTHR24567">
    <property type="entry name" value="CRP FAMILY TRANSCRIPTIONAL REGULATORY PROTEIN"/>
    <property type="match status" value="1"/>
</dbReference>
<dbReference type="OrthoDB" id="1706474at2"/>
<dbReference type="Proteomes" id="UP000190625">
    <property type="component" value="Unassembled WGS sequence"/>
</dbReference>
<feature type="domain" description="Cyclic nucleotide-binding" evidence="4">
    <location>
        <begin position="14"/>
        <end position="134"/>
    </location>
</feature>
<evidence type="ECO:0000256" key="2">
    <source>
        <dbReference type="ARBA" id="ARBA00023125"/>
    </source>
</evidence>
<dbReference type="GO" id="GO:0003700">
    <property type="term" value="F:DNA-binding transcription factor activity"/>
    <property type="evidence" value="ECO:0007669"/>
    <property type="project" value="TreeGrafter"/>
</dbReference>
<dbReference type="PROSITE" id="PS51063">
    <property type="entry name" value="HTH_CRP_2"/>
    <property type="match status" value="1"/>
</dbReference>
<dbReference type="InterPro" id="IPR036388">
    <property type="entry name" value="WH-like_DNA-bd_sf"/>
</dbReference>
<dbReference type="Pfam" id="PF13545">
    <property type="entry name" value="HTH_Crp_2"/>
    <property type="match status" value="1"/>
</dbReference>
<dbReference type="GO" id="GO:0003677">
    <property type="term" value="F:DNA binding"/>
    <property type="evidence" value="ECO:0007669"/>
    <property type="project" value="UniProtKB-KW"/>
</dbReference>
<dbReference type="InterPro" id="IPR014710">
    <property type="entry name" value="RmlC-like_jellyroll"/>
</dbReference>
<dbReference type="InterPro" id="IPR000595">
    <property type="entry name" value="cNMP-bd_dom"/>
</dbReference>
<dbReference type="InterPro" id="IPR036390">
    <property type="entry name" value="WH_DNA-bd_sf"/>
</dbReference>
<sequence length="230" mass="25077">MRRCVKCSVRMNSILAELSSEELKEVEKLLIDQEVKDGEKLFYQGEDMHGCYIVKSGKIKLYKSSLNGQGQILRVVAPGEIVGLCALRDKSNYGHTAEAIGDSVVCYLNKSKLDKLFTINASLTKNFISALTDEVTNAYNRIFLLGTKSAKEKVANLLISLATGENKELVDGMQLNLTLTRAEMADMLGVSMETAIRVISGFKNKGLIIGQGKNLIIKDAAGLKAVVNGN</sequence>
<dbReference type="Pfam" id="PF00027">
    <property type="entry name" value="cNMP_binding"/>
    <property type="match status" value="1"/>
</dbReference>
<dbReference type="Gene3D" id="1.10.10.10">
    <property type="entry name" value="Winged helix-like DNA-binding domain superfamily/Winged helix DNA-binding domain"/>
    <property type="match status" value="1"/>
</dbReference>
<dbReference type="PROSITE" id="PS50042">
    <property type="entry name" value="CNMP_BINDING_3"/>
    <property type="match status" value="1"/>
</dbReference>